<comment type="caution">
    <text evidence="1">The sequence shown here is derived from an EMBL/GenBank/DDBJ whole genome shotgun (WGS) entry which is preliminary data.</text>
</comment>
<protein>
    <submittedName>
        <fullName evidence="1">Class I SAM-dependent methyltransferase</fullName>
    </submittedName>
</protein>
<dbReference type="Pfam" id="PF13489">
    <property type="entry name" value="Methyltransf_23"/>
    <property type="match status" value="1"/>
</dbReference>
<keyword evidence="2" id="KW-1185">Reference proteome</keyword>
<dbReference type="InterPro" id="IPR029063">
    <property type="entry name" value="SAM-dependent_MTases_sf"/>
</dbReference>
<reference evidence="1" key="1">
    <citation type="submission" date="2022-07" db="EMBL/GenBank/DDBJ databases">
        <authorList>
            <person name="Xamxidin M."/>
        </authorList>
    </citation>
    <scope>NUCLEOTIDE SEQUENCE</scope>
    <source>
        <strain evidence="1">YS8-69</strain>
    </source>
</reference>
<dbReference type="SUPFAM" id="SSF53335">
    <property type="entry name" value="S-adenosyl-L-methionine-dependent methyltransferases"/>
    <property type="match status" value="1"/>
</dbReference>
<proteinExistence type="predicted"/>
<dbReference type="Gene3D" id="3.40.50.150">
    <property type="entry name" value="Vaccinia Virus protein VP39"/>
    <property type="match status" value="1"/>
</dbReference>
<keyword evidence="1" id="KW-0489">Methyltransferase</keyword>
<keyword evidence="1" id="KW-0808">Transferase</keyword>
<dbReference type="GO" id="GO:0032259">
    <property type="term" value="P:methylation"/>
    <property type="evidence" value="ECO:0007669"/>
    <property type="project" value="UniProtKB-KW"/>
</dbReference>
<evidence type="ECO:0000313" key="1">
    <source>
        <dbReference type="EMBL" id="MCR2745786.1"/>
    </source>
</evidence>
<gene>
    <name evidence="1" type="ORF">NSP04_03900</name>
</gene>
<dbReference type="PANTHER" id="PTHR43591">
    <property type="entry name" value="METHYLTRANSFERASE"/>
    <property type="match status" value="1"/>
</dbReference>
<evidence type="ECO:0000313" key="2">
    <source>
        <dbReference type="Proteomes" id="UP001165267"/>
    </source>
</evidence>
<sequence>MLKNFKSNYYSMNSATLSTDKILTKAATLAFENDPVVSTSLDIGSGSGALIALVREKAPSAQTYACDYIDSLMELKDQSVQVANLNEDSLPYGDNLFDLVTCTEVVEHLENYHRLIKEIARVLKPGGLVVISTPNILNLQSRLRFFKYGFWNLFGPLPVGRAERFSTVGHITPVSYFYLAHALAECGFKNIKVDFDKAQRSAIPKLIVFWPLIALATYFASGKERKKYKTIDSSNEEFVEKVNSLKMLLGRTIVVRAEK</sequence>
<dbReference type="EMBL" id="JANKHG010000014">
    <property type="protein sequence ID" value="MCR2745786.1"/>
    <property type="molecule type" value="Genomic_DNA"/>
</dbReference>
<organism evidence="1 2">
    <name type="scientific">Limnobacter parvus</name>
    <dbReference type="NCBI Taxonomy" id="2939690"/>
    <lineage>
        <taxon>Bacteria</taxon>
        <taxon>Pseudomonadati</taxon>
        <taxon>Pseudomonadota</taxon>
        <taxon>Betaproteobacteria</taxon>
        <taxon>Burkholderiales</taxon>
        <taxon>Burkholderiaceae</taxon>
        <taxon>Limnobacter</taxon>
    </lineage>
</organism>
<dbReference type="RefSeq" id="WP_257511219.1">
    <property type="nucleotide sequence ID" value="NZ_JANKHG010000014.1"/>
</dbReference>
<dbReference type="Proteomes" id="UP001165267">
    <property type="component" value="Unassembled WGS sequence"/>
</dbReference>
<name>A0ABT1XFZ1_9BURK</name>
<accession>A0ABT1XFZ1</accession>
<dbReference type="CDD" id="cd02440">
    <property type="entry name" value="AdoMet_MTases"/>
    <property type="match status" value="1"/>
</dbReference>
<dbReference type="GO" id="GO:0008168">
    <property type="term" value="F:methyltransferase activity"/>
    <property type="evidence" value="ECO:0007669"/>
    <property type="project" value="UniProtKB-KW"/>
</dbReference>